<evidence type="ECO:0000313" key="1">
    <source>
        <dbReference type="EMBL" id="KAF2257225.1"/>
    </source>
</evidence>
<keyword evidence="2" id="KW-1185">Reference proteome</keyword>
<dbReference type="GeneID" id="54576017"/>
<organism evidence="1 2">
    <name type="scientific">Trematosphaeria pertusa</name>
    <dbReference type="NCBI Taxonomy" id="390896"/>
    <lineage>
        <taxon>Eukaryota</taxon>
        <taxon>Fungi</taxon>
        <taxon>Dikarya</taxon>
        <taxon>Ascomycota</taxon>
        <taxon>Pezizomycotina</taxon>
        <taxon>Dothideomycetes</taxon>
        <taxon>Pleosporomycetidae</taxon>
        <taxon>Pleosporales</taxon>
        <taxon>Massarineae</taxon>
        <taxon>Trematosphaeriaceae</taxon>
        <taxon>Trematosphaeria</taxon>
    </lineage>
</organism>
<sequence>MFVWILGIPECYSIWSPLHCYSRSSRCTRLPFGENFLDFVPTTPELVRQRRGQFGFPQFRYSIIFPSFVYSLEVACTSFLSLACVLVAPAAYFIPRLLILTQEAYDTHLTALCIARRSHDIFQ</sequence>
<proteinExistence type="predicted"/>
<dbReference type="EMBL" id="ML987189">
    <property type="protein sequence ID" value="KAF2257225.1"/>
    <property type="molecule type" value="Genomic_DNA"/>
</dbReference>
<gene>
    <name evidence="1" type="ORF">BU26DRAFT_38967</name>
</gene>
<dbReference type="RefSeq" id="XP_033692229.1">
    <property type="nucleotide sequence ID" value="XM_033822687.1"/>
</dbReference>
<evidence type="ECO:0000313" key="2">
    <source>
        <dbReference type="Proteomes" id="UP000800094"/>
    </source>
</evidence>
<dbReference type="AlphaFoldDB" id="A0A6A6J304"/>
<accession>A0A6A6J304</accession>
<dbReference type="Proteomes" id="UP000800094">
    <property type="component" value="Unassembled WGS sequence"/>
</dbReference>
<protein>
    <submittedName>
        <fullName evidence="1">Uncharacterized protein</fullName>
    </submittedName>
</protein>
<name>A0A6A6J304_9PLEO</name>
<reference evidence="1" key="1">
    <citation type="journal article" date="2020" name="Stud. Mycol.">
        <title>101 Dothideomycetes genomes: a test case for predicting lifestyles and emergence of pathogens.</title>
        <authorList>
            <person name="Haridas S."/>
            <person name="Albert R."/>
            <person name="Binder M."/>
            <person name="Bloem J."/>
            <person name="Labutti K."/>
            <person name="Salamov A."/>
            <person name="Andreopoulos B."/>
            <person name="Baker S."/>
            <person name="Barry K."/>
            <person name="Bills G."/>
            <person name="Bluhm B."/>
            <person name="Cannon C."/>
            <person name="Castanera R."/>
            <person name="Culley D."/>
            <person name="Daum C."/>
            <person name="Ezra D."/>
            <person name="Gonzalez J."/>
            <person name="Henrissat B."/>
            <person name="Kuo A."/>
            <person name="Liang C."/>
            <person name="Lipzen A."/>
            <person name="Lutzoni F."/>
            <person name="Magnuson J."/>
            <person name="Mondo S."/>
            <person name="Nolan M."/>
            <person name="Ohm R."/>
            <person name="Pangilinan J."/>
            <person name="Park H.-J."/>
            <person name="Ramirez L."/>
            <person name="Alfaro M."/>
            <person name="Sun H."/>
            <person name="Tritt A."/>
            <person name="Yoshinaga Y."/>
            <person name="Zwiers L.-H."/>
            <person name="Turgeon B."/>
            <person name="Goodwin S."/>
            <person name="Spatafora J."/>
            <person name="Crous P."/>
            <person name="Grigoriev I."/>
        </authorList>
    </citation>
    <scope>NUCLEOTIDE SEQUENCE</scope>
    <source>
        <strain evidence="1">CBS 122368</strain>
    </source>
</reference>